<sequence length="92" mass="9949">MPPKKAPSKAPSAAGDVSSALNKLVSSYKNTTPVRLKLLDAFLLFLFVTGIAQFVYCVLISNYPFNSFIAGAFGEFLIASVVLHFFVVNFLG</sequence>
<organism evidence="9 10">
    <name type="scientific">Malassezia obtusa</name>
    <dbReference type="NCBI Taxonomy" id="76774"/>
    <lineage>
        <taxon>Eukaryota</taxon>
        <taxon>Fungi</taxon>
        <taxon>Dikarya</taxon>
        <taxon>Basidiomycota</taxon>
        <taxon>Ustilaginomycotina</taxon>
        <taxon>Malasseziomycetes</taxon>
        <taxon>Malasseziales</taxon>
        <taxon>Malasseziaceae</taxon>
        <taxon>Malassezia</taxon>
    </lineage>
</organism>
<comment type="function">
    <text evidence="8">Subunit of the oligosaccharyl transferase (OST) complex that catalyzes the initial transfer of a defined glycan (Glc(3)Man(9)GlcNAc(2) in eukaryotes) from the lipid carrier dolichol-pyrophosphate to an asparagine residue within an Asn-X-Ser/Thr consensus motif in nascent polypeptide chains, the first step in protein N-glycosylation. N-glycosylation occurs cotranslationally and the complex associates with the Sec61 complex at the channel-forming translocon complex that mediates protein translocation across the endoplasmic reticulum (ER). All subunits are required for a maximal enzyme activity.</text>
</comment>
<evidence type="ECO:0000313" key="10">
    <source>
        <dbReference type="Proteomes" id="UP001214603"/>
    </source>
</evidence>
<gene>
    <name evidence="9" type="primary">OST2</name>
    <name evidence="9" type="ORF">MOBT1_002412</name>
</gene>
<comment type="caution">
    <text evidence="8">Lacks conserved residue(s) required for the propagation of feature annotation.</text>
</comment>
<dbReference type="Proteomes" id="UP001214603">
    <property type="component" value="Chromosome 5"/>
</dbReference>
<evidence type="ECO:0000256" key="1">
    <source>
        <dbReference type="ARBA" id="ARBA00004477"/>
    </source>
</evidence>
<keyword evidence="10" id="KW-1185">Reference proteome</keyword>
<reference evidence="9" key="1">
    <citation type="submission" date="2023-03" db="EMBL/GenBank/DDBJ databases">
        <title>Mating type loci evolution in Malassezia.</title>
        <authorList>
            <person name="Coelho M.A."/>
        </authorList>
    </citation>
    <scope>NUCLEOTIDE SEQUENCE</scope>
    <source>
        <strain evidence="9">CBS 7876</strain>
    </source>
</reference>
<proteinExistence type="inferred from homology"/>
<evidence type="ECO:0000256" key="8">
    <source>
        <dbReference type="RuleBase" id="RU361136"/>
    </source>
</evidence>
<comment type="subcellular location">
    <subcellularLocation>
        <location evidence="1 8">Endoplasmic reticulum membrane</location>
        <topology evidence="1 8">Multi-pass membrane protein</topology>
    </subcellularLocation>
</comment>
<evidence type="ECO:0000256" key="2">
    <source>
        <dbReference type="ARBA" id="ARBA00004922"/>
    </source>
</evidence>
<dbReference type="GO" id="GO:0008250">
    <property type="term" value="C:oligosaccharyltransferase complex"/>
    <property type="evidence" value="ECO:0007669"/>
    <property type="project" value="InterPro"/>
</dbReference>
<dbReference type="AlphaFoldDB" id="A0AAF0E5Y3"/>
<dbReference type="EMBL" id="CP119938">
    <property type="protein sequence ID" value="WFD03718.1"/>
    <property type="molecule type" value="Genomic_DNA"/>
</dbReference>
<accession>A0AAF0E5Y3</accession>
<protein>
    <recommendedName>
        <fullName evidence="8">Dolichyl-diphosphooligosaccharide--protein glycosyltransferase subunit OST2</fullName>
        <shortName evidence="8">Oligosaccharyl transferase subunit OST2</shortName>
    </recommendedName>
</protein>
<evidence type="ECO:0000256" key="6">
    <source>
        <dbReference type="ARBA" id="ARBA00022989"/>
    </source>
</evidence>
<keyword evidence="6 8" id="KW-1133">Transmembrane helix</keyword>
<keyword evidence="5 8" id="KW-0256">Endoplasmic reticulum</keyword>
<dbReference type="PANTHER" id="PTHR10705:SF0">
    <property type="entry name" value="DOLICHYL-DIPHOSPHOOLIGOSACCHARIDE--PROTEIN GLYCOSYLTRANSFERASE SUBUNIT DAD1"/>
    <property type="match status" value="1"/>
</dbReference>
<feature type="transmembrane region" description="Helical" evidence="8">
    <location>
        <begin position="38"/>
        <end position="61"/>
    </location>
</feature>
<comment type="subunit">
    <text evidence="8">Component of the oligosaccharyltransferase (OST) complex.</text>
</comment>
<evidence type="ECO:0000313" key="9">
    <source>
        <dbReference type="EMBL" id="WFD03718.1"/>
    </source>
</evidence>
<evidence type="ECO:0000256" key="3">
    <source>
        <dbReference type="ARBA" id="ARBA00009386"/>
    </source>
</evidence>
<comment type="pathway">
    <text evidence="2 8">Protein modification; protein glycosylation.</text>
</comment>
<dbReference type="Pfam" id="PF02109">
    <property type="entry name" value="DAD"/>
    <property type="match status" value="1"/>
</dbReference>
<dbReference type="InterPro" id="IPR003038">
    <property type="entry name" value="DAD/Ost2"/>
</dbReference>
<name>A0AAF0E5Y3_9BASI</name>
<keyword evidence="4 8" id="KW-0812">Transmembrane</keyword>
<dbReference type="PANTHER" id="PTHR10705">
    <property type="entry name" value="DOLICHYL-DIPHOSPHOOLIGOSACCHARIDE--PROTEIN GLYCOSYLTRANSFERASE SUBUNIT DAD1"/>
    <property type="match status" value="1"/>
</dbReference>
<feature type="transmembrane region" description="Helical" evidence="8">
    <location>
        <begin position="67"/>
        <end position="91"/>
    </location>
</feature>
<evidence type="ECO:0000256" key="5">
    <source>
        <dbReference type="ARBA" id="ARBA00022824"/>
    </source>
</evidence>
<evidence type="ECO:0000256" key="4">
    <source>
        <dbReference type="ARBA" id="ARBA00022692"/>
    </source>
</evidence>
<keyword evidence="7 8" id="KW-0472">Membrane</keyword>
<comment type="similarity">
    <text evidence="3 8">Belongs to the DAD/OST2 family.</text>
</comment>
<dbReference type="GO" id="GO:0006487">
    <property type="term" value="P:protein N-linked glycosylation"/>
    <property type="evidence" value="ECO:0007669"/>
    <property type="project" value="TreeGrafter"/>
</dbReference>
<evidence type="ECO:0000256" key="7">
    <source>
        <dbReference type="ARBA" id="ARBA00023136"/>
    </source>
</evidence>